<dbReference type="PANTHER" id="PTHR47938:SF35">
    <property type="entry name" value="PENTATRICOPEPTIDE REPEAT-CONTAINING PROTEIN 4, MITOCHONDRIAL-RELATED"/>
    <property type="match status" value="1"/>
</dbReference>
<dbReference type="PROSITE" id="PS51375">
    <property type="entry name" value="PPR"/>
    <property type="match status" value="9"/>
</dbReference>
<dbReference type="InterPro" id="IPR002885">
    <property type="entry name" value="PPR_rpt"/>
</dbReference>
<dbReference type="Proteomes" id="UP001194580">
    <property type="component" value="Unassembled WGS sequence"/>
</dbReference>
<dbReference type="Pfam" id="PF13812">
    <property type="entry name" value="PPR_3"/>
    <property type="match status" value="3"/>
</dbReference>
<feature type="compositionally biased region" description="Polar residues" evidence="2">
    <location>
        <begin position="1303"/>
        <end position="1316"/>
    </location>
</feature>
<dbReference type="Pfam" id="PF01535">
    <property type="entry name" value="PPR"/>
    <property type="match status" value="2"/>
</dbReference>
<dbReference type="Pfam" id="PF13041">
    <property type="entry name" value="PPR_2"/>
    <property type="match status" value="2"/>
</dbReference>
<name>A0AAD4DBK2_9FUNG</name>
<dbReference type="NCBIfam" id="TIGR00756">
    <property type="entry name" value="PPR"/>
    <property type="match status" value="2"/>
</dbReference>
<reference evidence="3" key="1">
    <citation type="journal article" date="2020" name="Fungal Divers.">
        <title>Resolving the Mortierellaceae phylogeny through synthesis of multi-gene phylogenetics and phylogenomics.</title>
        <authorList>
            <person name="Vandepol N."/>
            <person name="Liber J."/>
            <person name="Desiro A."/>
            <person name="Na H."/>
            <person name="Kennedy M."/>
            <person name="Barry K."/>
            <person name="Grigoriev I.V."/>
            <person name="Miller A.N."/>
            <person name="O'Donnell K."/>
            <person name="Stajich J.E."/>
            <person name="Bonito G."/>
        </authorList>
    </citation>
    <scope>NUCLEOTIDE SEQUENCE</scope>
    <source>
        <strain evidence="3">NRRL 28262</strain>
    </source>
</reference>
<feature type="compositionally biased region" description="Polar residues" evidence="2">
    <location>
        <begin position="48"/>
        <end position="61"/>
    </location>
</feature>
<feature type="repeat" description="PPR" evidence="1">
    <location>
        <begin position="885"/>
        <end position="919"/>
    </location>
</feature>
<feature type="compositionally biased region" description="Low complexity" evidence="2">
    <location>
        <begin position="1208"/>
        <end position="1224"/>
    </location>
</feature>
<sequence length="1330" mass="147631">MHKTTRQIWTTSSPSSCLFCDLQLLFPRGTVSRTTPATTIGGVRTQARENSTSATRIQPRTSSGRGQLSSRLGFFGTGTRPTLATPSTALTHPSRTQRSAVCTYTTKALAKNGQSAHDTTIVTHKSTTTETFFLFEGDLFQHSHLLGSDQMGLVLTGPRLLTGSRTTLRTRTRFLSTVTSPSVVSEMDTDGSLLLSTPSSTSLTPTAVQETKACTVNESTAISDFKSLFPEIPASFVDESSRDPFLSPVSDAPWRNAAMAEGSELEESLRKSVYQRDPIRTWWPLYEEVAGQWRSSKRREHALGRADFIRIIGALKVSSPSPRDTSRLARLEQVFDDFHHAINTPKSNAKVYGAFLGTLHFWKMNDQVPVWIERIKATIPSNLSTASPGSPPLVRESPQEQYHDLIRVLVDLGQADAVRQCVEELKHSQSNLLRPTVLAYDLLMESYMMRKDTASATKTFQEMQDQGLMPELTSFNTLMRGHLENKDVRATQRVLESLLLTDIRPDIYTFNLLMSGYLKMGEIELVNGFYKGLGEYGLAPNSKTYRILMKSHLRQGKVDQVIELFGKLKESPQVDLQPRSDDYRVLLQALATHGRISDALRVLREMTETAKAPVTTPIYNVFVAQYARDGQLDKAWRILDKIIAAKLPLIDGSINPLLRAYLARRDFDKVSEITELMNRYGVTPSNSTFNIMIHSTKASNNLDIAMQLYERMKGEGLMPDVWTYNVLLDLLVTKLSSGRDNIKRKGDSSAVRKDQLEVYVPRIESLLHDMKARGIRPDVVTYGKLIHQYVILRDIEQAETLFHEMVKSGISPNAYAFNTLMNGFALIEEMDKAVELFRRMPKYGVQPDATTFTTLIKGYANLKQMTLAQDFANSLQQQSSEIKMDQHCLHTLMQLAQKSNQPGMALDFFEMMRGRGMEPDNVTFTILINSLSRQYATTSSKGKYGSRNRASRRTGGGGDQAGGVFEGMLSQSATEAVDSILGVLQQDGSPLHHSGITTVISAYFRLGRPLAAIGFFKNSFWKGHPKLSTTNCGALFNGLLAPEHGRRYDGIVLNLYTRMLLGTKQAICAEEAVKCSFETTLSTDTQTDTNRPAAAGRGSVPWDSTTMPNVSKSAKTMSGSSSSSSRQSTASSKDKVVPPHDLPVLDLVTFNILFQSFSKKNNWSIDLESVGADKLYPYEMPLEFLGWAAQAYHLTPDRHRHDSEESRWSSSSSSSSSSAEPSVEPFENHAERAEKLLKQLWSAHHKMGVEWSTRIYGYNMFKSLVPPSVALPPTLSSSAAAAAASTHNSSLLSSFLSGGVNQASYHHKSTTASSPLSLDEEEKSTEQQHP</sequence>
<feature type="region of interest" description="Disordered" evidence="2">
    <location>
        <begin position="939"/>
        <end position="962"/>
    </location>
</feature>
<gene>
    <name evidence="3" type="ORF">BGZ95_010719</name>
</gene>
<evidence type="ECO:0000256" key="1">
    <source>
        <dbReference type="PROSITE-ProRule" id="PRU00708"/>
    </source>
</evidence>
<dbReference type="PANTHER" id="PTHR47938">
    <property type="entry name" value="RESPIRATORY COMPLEX I CHAPERONE (CIA84), PUTATIVE (AFU_ORTHOLOGUE AFUA_2G06020)-RELATED"/>
    <property type="match status" value="1"/>
</dbReference>
<evidence type="ECO:0000313" key="4">
    <source>
        <dbReference type="Proteomes" id="UP001194580"/>
    </source>
</evidence>
<feature type="repeat" description="PPR" evidence="1">
    <location>
        <begin position="685"/>
        <end position="719"/>
    </location>
</feature>
<feature type="compositionally biased region" description="Low complexity" evidence="2">
    <location>
        <begin position="1111"/>
        <end position="1131"/>
    </location>
</feature>
<protein>
    <recommendedName>
        <fullName evidence="5">Pentacotripeptide-repeat region of PRORP domain-containing protein</fullName>
    </recommendedName>
</protein>
<feature type="region of interest" description="Disordered" evidence="2">
    <location>
        <begin position="1083"/>
        <end position="1137"/>
    </location>
</feature>
<dbReference type="Gene3D" id="1.25.40.10">
    <property type="entry name" value="Tetratricopeptide repeat domain"/>
    <property type="match status" value="5"/>
</dbReference>
<feature type="repeat" description="PPR" evidence="1">
    <location>
        <begin position="813"/>
        <end position="847"/>
    </location>
</feature>
<feature type="compositionally biased region" description="Basic and acidic residues" evidence="2">
    <location>
        <begin position="1198"/>
        <end position="1207"/>
    </location>
</feature>
<accession>A0AAD4DBK2</accession>
<keyword evidence="4" id="KW-1185">Reference proteome</keyword>
<feature type="compositionally biased region" description="Low complexity" evidence="2">
    <location>
        <begin position="62"/>
        <end position="72"/>
    </location>
</feature>
<feature type="repeat" description="PPR" evidence="1">
    <location>
        <begin position="541"/>
        <end position="571"/>
    </location>
</feature>
<dbReference type="GO" id="GO:0003729">
    <property type="term" value="F:mRNA binding"/>
    <property type="evidence" value="ECO:0007669"/>
    <property type="project" value="TreeGrafter"/>
</dbReference>
<feature type="repeat" description="PPR" evidence="1">
    <location>
        <begin position="615"/>
        <end position="649"/>
    </location>
</feature>
<feature type="region of interest" description="Disordered" evidence="2">
    <location>
        <begin position="1303"/>
        <end position="1330"/>
    </location>
</feature>
<feature type="repeat" description="PPR" evidence="1">
    <location>
        <begin position="506"/>
        <end position="540"/>
    </location>
</feature>
<dbReference type="InterPro" id="IPR011990">
    <property type="entry name" value="TPR-like_helical_dom_sf"/>
</dbReference>
<feature type="repeat" description="PPR" evidence="1">
    <location>
        <begin position="436"/>
        <end position="470"/>
    </location>
</feature>
<evidence type="ECO:0000256" key="2">
    <source>
        <dbReference type="SAM" id="MobiDB-lite"/>
    </source>
</evidence>
<dbReference type="EMBL" id="JAAAIL010000741">
    <property type="protein sequence ID" value="KAG0273468.1"/>
    <property type="molecule type" value="Genomic_DNA"/>
</dbReference>
<evidence type="ECO:0008006" key="5">
    <source>
        <dbReference type="Google" id="ProtNLM"/>
    </source>
</evidence>
<comment type="caution">
    <text evidence="3">The sequence shown here is derived from an EMBL/GenBank/DDBJ whole genome shotgun (WGS) entry which is preliminary data.</text>
</comment>
<proteinExistence type="predicted"/>
<feature type="repeat" description="PPR" evidence="1">
    <location>
        <begin position="778"/>
        <end position="812"/>
    </location>
</feature>
<feature type="region of interest" description="Disordered" evidence="2">
    <location>
        <begin position="1198"/>
        <end position="1228"/>
    </location>
</feature>
<feature type="repeat" description="PPR" evidence="1">
    <location>
        <begin position="579"/>
        <end position="613"/>
    </location>
</feature>
<feature type="region of interest" description="Disordered" evidence="2">
    <location>
        <begin position="46"/>
        <end position="72"/>
    </location>
</feature>
<evidence type="ECO:0000313" key="3">
    <source>
        <dbReference type="EMBL" id="KAG0273468.1"/>
    </source>
</evidence>
<organism evidence="3 4">
    <name type="scientific">Linnemannia exigua</name>
    <dbReference type="NCBI Taxonomy" id="604196"/>
    <lineage>
        <taxon>Eukaryota</taxon>
        <taxon>Fungi</taxon>
        <taxon>Fungi incertae sedis</taxon>
        <taxon>Mucoromycota</taxon>
        <taxon>Mortierellomycotina</taxon>
        <taxon>Mortierellomycetes</taxon>
        <taxon>Mortierellales</taxon>
        <taxon>Mortierellaceae</taxon>
        <taxon>Linnemannia</taxon>
    </lineage>
</organism>